<dbReference type="InterPro" id="IPR011335">
    <property type="entry name" value="Restrct_endonuc-II-like"/>
</dbReference>
<evidence type="ECO:0000259" key="1">
    <source>
        <dbReference type="Pfam" id="PF05685"/>
    </source>
</evidence>
<dbReference type="Gene3D" id="3.90.1570.10">
    <property type="entry name" value="tt1808, chain A"/>
    <property type="match status" value="1"/>
</dbReference>
<dbReference type="RefSeq" id="WP_163283495.1">
    <property type="nucleotide sequence ID" value="NZ_JAAGVY010000005.1"/>
</dbReference>
<sequence length="205" mass="23467">MNDNENQYLELQDPDLIGSYTARDYLKTEPDSFMELIRGKLYRPTRGNSTSHQIALGNISFILQKHFAGRCEVYFAPLDVYMFHPGEDWMDTHNVLQPDILVICDSAKLHDLGCMGSPDLVVELLMPETASRDLGPKLAIYEEYGVKEVWIVHPQDFTVAVYLLVNGKYKIVKLLPKGEILQSPTFPDLKVDLDEVFEDWVNEID</sequence>
<keyword evidence="2" id="KW-0255">Endonuclease</keyword>
<name>A0A7K3WM91_9FLAO</name>
<organism evidence="2 3">
    <name type="scientific">Cryomorpha ignava</name>
    <dbReference type="NCBI Taxonomy" id="101383"/>
    <lineage>
        <taxon>Bacteria</taxon>
        <taxon>Pseudomonadati</taxon>
        <taxon>Bacteroidota</taxon>
        <taxon>Flavobacteriia</taxon>
        <taxon>Flavobacteriales</taxon>
        <taxon>Cryomorphaceae</taxon>
        <taxon>Cryomorpha</taxon>
    </lineage>
</organism>
<dbReference type="Pfam" id="PF05685">
    <property type="entry name" value="Uma2"/>
    <property type="match status" value="1"/>
</dbReference>
<dbReference type="PANTHER" id="PTHR36558">
    <property type="entry name" value="GLR1098 PROTEIN"/>
    <property type="match status" value="1"/>
</dbReference>
<keyword evidence="3" id="KW-1185">Reference proteome</keyword>
<dbReference type="EMBL" id="JAAGVY010000005">
    <property type="protein sequence ID" value="NEN22770.1"/>
    <property type="molecule type" value="Genomic_DNA"/>
</dbReference>
<dbReference type="InterPro" id="IPR008538">
    <property type="entry name" value="Uma2"/>
</dbReference>
<feature type="domain" description="Putative restriction endonuclease" evidence="1">
    <location>
        <begin position="25"/>
        <end position="192"/>
    </location>
</feature>
<evidence type="ECO:0000313" key="2">
    <source>
        <dbReference type="EMBL" id="NEN22770.1"/>
    </source>
</evidence>
<dbReference type="CDD" id="cd06260">
    <property type="entry name" value="DUF820-like"/>
    <property type="match status" value="1"/>
</dbReference>
<dbReference type="AlphaFoldDB" id="A0A7K3WM91"/>
<reference evidence="2 3" key="1">
    <citation type="submission" date="2020-02" db="EMBL/GenBank/DDBJ databases">
        <title>Out from the shadows clarifying the taxonomy of the family Cryomorphaceae and related taxa by utilizing the GTDB taxonomic framework.</title>
        <authorList>
            <person name="Bowman J.P."/>
        </authorList>
    </citation>
    <scope>NUCLEOTIDE SEQUENCE [LARGE SCALE GENOMIC DNA]</scope>
    <source>
        <strain evidence="2 3">QSSC 1-22</strain>
    </source>
</reference>
<proteinExistence type="predicted"/>
<dbReference type="SUPFAM" id="SSF52980">
    <property type="entry name" value="Restriction endonuclease-like"/>
    <property type="match status" value="1"/>
</dbReference>
<gene>
    <name evidence="2" type="ORF">G3O08_04555</name>
</gene>
<evidence type="ECO:0000313" key="3">
    <source>
        <dbReference type="Proteomes" id="UP000486602"/>
    </source>
</evidence>
<accession>A0A7K3WM91</accession>
<keyword evidence="2" id="KW-0378">Hydrolase</keyword>
<keyword evidence="2" id="KW-0540">Nuclease</keyword>
<comment type="caution">
    <text evidence="2">The sequence shown here is derived from an EMBL/GenBank/DDBJ whole genome shotgun (WGS) entry which is preliminary data.</text>
</comment>
<dbReference type="GO" id="GO:0004519">
    <property type="term" value="F:endonuclease activity"/>
    <property type="evidence" value="ECO:0007669"/>
    <property type="project" value="UniProtKB-KW"/>
</dbReference>
<dbReference type="PANTHER" id="PTHR36558:SF1">
    <property type="entry name" value="RESTRICTION ENDONUCLEASE DOMAIN-CONTAINING PROTEIN-RELATED"/>
    <property type="match status" value="1"/>
</dbReference>
<dbReference type="Proteomes" id="UP000486602">
    <property type="component" value="Unassembled WGS sequence"/>
</dbReference>
<protein>
    <submittedName>
        <fullName evidence="2">Uma2 family endonuclease</fullName>
    </submittedName>
</protein>
<dbReference type="InterPro" id="IPR012296">
    <property type="entry name" value="Nuclease_put_TT1808"/>
</dbReference>